<dbReference type="NCBIfam" id="TIGR00426">
    <property type="entry name" value="competence protein ComEA helix-hairpin-helix repeat region"/>
    <property type="match status" value="1"/>
</dbReference>
<dbReference type="EMBL" id="AM286690">
    <property type="protein sequence ID" value="CAL17188.1"/>
    <property type="molecule type" value="Genomic_DNA"/>
</dbReference>
<accession>Q0VNR0</accession>
<dbReference type="AlphaFoldDB" id="Q0VNR0"/>
<dbReference type="InterPro" id="IPR003583">
    <property type="entry name" value="Hlx-hairpin-Hlx_DNA-bd_motif"/>
</dbReference>
<dbReference type="InterPro" id="IPR004509">
    <property type="entry name" value="Competence_ComEA_HhH"/>
</dbReference>
<dbReference type="RefSeq" id="WP_011589021.1">
    <property type="nucleotide sequence ID" value="NC_008260.1"/>
</dbReference>
<dbReference type="Pfam" id="PF12836">
    <property type="entry name" value="HHH_3"/>
    <property type="match status" value="1"/>
</dbReference>
<protein>
    <submittedName>
        <fullName evidence="3">ComEA-related protein</fullName>
    </submittedName>
</protein>
<evidence type="ECO:0000259" key="2">
    <source>
        <dbReference type="SMART" id="SM00278"/>
    </source>
</evidence>
<dbReference type="GO" id="GO:0015627">
    <property type="term" value="C:type II protein secretion system complex"/>
    <property type="evidence" value="ECO:0007669"/>
    <property type="project" value="TreeGrafter"/>
</dbReference>
<name>Q0VNR0_ALCBS</name>
<dbReference type="OrthoDB" id="7510573at2"/>
<keyword evidence="4" id="KW-1185">Reference proteome</keyword>
<dbReference type="SMART" id="SM00278">
    <property type="entry name" value="HhH1"/>
    <property type="match status" value="2"/>
</dbReference>
<dbReference type="Gene3D" id="1.10.150.320">
    <property type="entry name" value="Photosystem II 12 kDa extrinsic protein"/>
    <property type="match status" value="1"/>
</dbReference>
<organism evidence="3 4">
    <name type="scientific">Alcanivorax borkumensis (strain ATCC 700651 / DSM 11573 / NCIMB 13689 / SK2)</name>
    <dbReference type="NCBI Taxonomy" id="393595"/>
    <lineage>
        <taxon>Bacteria</taxon>
        <taxon>Pseudomonadati</taxon>
        <taxon>Pseudomonadota</taxon>
        <taxon>Gammaproteobacteria</taxon>
        <taxon>Oceanospirillales</taxon>
        <taxon>Alcanivoracaceae</taxon>
        <taxon>Alcanivorax</taxon>
    </lineage>
</organism>
<dbReference type="eggNOG" id="COG1555">
    <property type="taxonomic scope" value="Bacteria"/>
</dbReference>
<dbReference type="PANTHER" id="PTHR21180">
    <property type="entry name" value="ENDONUCLEASE/EXONUCLEASE/PHOSPHATASE FAMILY DOMAIN-CONTAINING PROTEIN 1"/>
    <property type="match status" value="1"/>
</dbReference>
<dbReference type="HOGENOM" id="CLU_052011_3_0_6"/>
<dbReference type="STRING" id="393595.ABO_1740"/>
<dbReference type="InterPro" id="IPR051675">
    <property type="entry name" value="Endo/Exo/Phosphatase_dom_1"/>
</dbReference>
<feature type="domain" description="Helix-hairpin-helix DNA-binding motif class 1" evidence="2">
    <location>
        <begin position="84"/>
        <end position="103"/>
    </location>
</feature>
<feature type="chain" id="PRO_5004179027" evidence="1">
    <location>
        <begin position="22"/>
        <end position="107"/>
    </location>
</feature>
<dbReference type="GO" id="GO:0003677">
    <property type="term" value="F:DNA binding"/>
    <property type="evidence" value="ECO:0007669"/>
    <property type="project" value="InterPro"/>
</dbReference>
<dbReference type="GO" id="GO:0015628">
    <property type="term" value="P:protein secretion by the type II secretion system"/>
    <property type="evidence" value="ECO:0007669"/>
    <property type="project" value="TreeGrafter"/>
</dbReference>
<dbReference type="Proteomes" id="UP000008871">
    <property type="component" value="Chromosome"/>
</dbReference>
<reference evidence="3 4" key="1">
    <citation type="journal article" date="2006" name="Nat. Biotechnol.">
        <title>Genome sequence of the ubiquitous hydrocarbon-degrading marine bacterium Alcanivorax borkumensis.</title>
        <authorList>
            <person name="Schneiker S."/>
            <person name="Martins dos Santos V.A.P."/>
            <person name="Bartels D."/>
            <person name="Bekel T."/>
            <person name="Brecht M."/>
            <person name="Buhrmester J."/>
            <person name="Chernikova T.N."/>
            <person name="Denaro R."/>
            <person name="Ferrer M."/>
            <person name="Gertler C."/>
            <person name="Goesmann A."/>
            <person name="Golyshina O.V."/>
            <person name="Kaminski F."/>
            <person name="Khachane A.N."/>
            <person name="Lang S."/>
            <person name="Linke B."/>
            <person name="McHardy A.C."/>
            <person name="Meyer F."/>
            <person name="Nechitaylo T."/>
            <person name="Puehler A."/>
            <person name="Regenhardt D."/>
            <person name="Rupp O."/>
            <person name="Sabirova J.S."/>
            <person name="Selbitschka W."/>
            <person name="Yakimov M.M."/>
            <person name="Timmis K.N."/>
            <person name="Vorhoelter F.-J."/>
            <person name="Weidner S."/>
            <person name="Kaiser O."/>
            <person name="Golyshin P.N."/>
        </authorList>
    </citation>
    <scope>NUCLEOTIDE SEQUENCE [LARGE SCALE GENOMIC DNA]</scope>
    <source>
        <strain evidence="4">ATCC 700651 / DSM 11573 / NCIMB 13689 / SK2</strain>
    </source>
</reference>
<evidence type="ECO:0000313" key="4">
    <source>
        <dbReference type="Proteomes" id="UP000008871"/>
    </source>
</evidence>
<feature type="domain" description="Helix-hairpin-helix DNA-binding motif class 1" evidence="2">
    <location>
        <begin position="54"/>
        <end position="73"/>
    </location>
</feature>
<dbReference type="SUPFAM" id="SSF47781">
    <property type="entry name" value="RuvA domain 2-like"/>
    <property type="match status" value="1"/>
</dbReference>
<sequence length="107" mass="11427">MKKYYIAILPLLMALVMPAWAADLQAASGTDAAKTATASKAKSHTINLNTADITELEKLNGVGPKTAQAIIDFRNAQGGFTSPDQLLAIKGIGEKTLEKMRDQIVVK</sequence>
<gene>
    <name evidence="3" type="ordered locus">ABO_1740</name>
</gene>
<proteinExistence type="predicted"/>
<dbReference type="KEGG" id="abo:ABO_1740"/>
<keyword evidence="1" id="KW-0732">Signal</keyword>
<feature type="signal peptide" evidence="1">
    <location>
        <begin position="1"/>
        <end position="21"/>
    </location>
</feature>
<evidence type="ECO:0000313" key="3">
    <source>
        <dbReference type="EMBL" id="CAL17188.1"/>
    </source>
</evidence>
<dbReference type="GO" id="GO:0006281">
    <property type="term" value="P:DNA repair"/>
    <property type="evidence" value="ECO:0007669"/>
    <property type="project" value="InterPro"/>
</dbReference>
<dbReference type="PANTHER" id="PTHR21180:SF32">
    <property type="entry name" value="ENDONUCLEASE_EXONUCLEASE_PHOSPHATASE FAMILY DOMAIN-CONTAINING PROTEIN 1"/>
    <property type="match status" value="1"/>
</dbReference>
<dbReference type="InterPro" id="IPR010994">
    <property type="entry name" value="RuvA_2-like"/>
</dbReference>
<evidence type="ECO:0000256" key="1">
    <source>
        <dbReference type="SAM" id="SignalP"/>
    </source>
</evidence>